<dbReference type="GO" id="GO:0005634">
    <property type="term" value="C:nucleus"/>
    <property type="evidence" value="ECO:0007669"/>
    <property type="project" value="TreeGrafter"/>
</dbReference>
<dbReference type="PANTHER" id="PTHR21531">
    <property type="entry name" value="LOW-TEMPERATURE VIABILITY PROTEIN LTV1-RELATED"/>
    <property type="match status" value="1"/>
</dbReference>
<keyword evidence="5" id="KW-1185">Reference proteome</keyword>
<dbReference type="OrthoDB" id="5852896at2759"/>
<evidence type="ECO:0000313" key="4">
    <source>
        <dbReference type="EMBL" id="KAF8570049.1"/>
    </source>
</evidence>
<feature type="region of interest" description="Disordered" evidence="3">
    <location>
        <begin position="312"/>
        <end position="345"/>
    </location>
</feature>
<protein>
    <recommendedName>
        <fullName evidence="2">Protein LTV1 homolog</fullName>
    </recommendedName>
</protein>
<dbReference type="Proteomes" id="UP000699462">
    <property type="component" value="Unassembled WGS sequence"/>
</dbReference>
<evidence type="ECO:0000256" key="2">
    <source>
        <dbReference type="ARBA" id="ARBA00021561"/>
    </source>
</evidence>
<dbReference type="GO" id="GO:0030688">
    <property type="term" value="C:preribosome, small subunit precursor"/>
    <property type="evidence" value="ECO:0007669"/>
    <property type="project" value="TreeGrafter"/>
</dbReference>
<organism evidence="4 5">
    <name type="scientific">Paragonimus westermani</name>
    <dbReference type="NCBI Taxonomy" id="34504"/>
    <lineage>
        <taxon>Eukaryota</taxon>
        <taxon>Metazoa</taxon>
        <taxon>Spiralia</taxon>
        <taxon>Lophotrochozoa</taxon>
        <taxon>Platyhelminthes</taxon>
        <taxon>Trematoda</taxon>
        <taxon>Digenea</taxon>
        <taxon>Plagiorchiida</taxon>
        <taxon>Troglotremata</taxon>
        <taxon>Troglotrematidae</taxon>
        <taxon>Paragonimus</taxon>
    </lineage>
</organism>
<dbReference type="EMBL" id="JTDF01001422">
    <property type="protein sequence ID" value="KAF8570049.1"/>
    <property type="molecule type" value="Genomic_DNA"/>
</dbReference>
<dbReference type="GO" id="GO:0005829">
    <property type="term" value="C:cytosol"/>
    <property type="evidence" value="ECO:0007669"/>
    <property type="project" value="TreeGrafter"/>
</dbReference>
<sequence>MRLNGLNRPSTETHSHNGGHSSPQNVTRRAVDAILVFVCLNRAQTMKRLDKKLLKPCHLEPIERTVTRPIPGVPEHFNYGVFYDDGYDYMQHLKSAMDYNDRTTFRITAIPEDEQAPDDLDTTGETPREPVVDYVEEIPEGLLLDSDVEDESEGSELVDNFVELAGGHTVHDTDEEDPAVGRTKLNANSPSALKDLLGKDKVLMMERFLYGDNVRRDDDGDYMTDDSEEDCGNPDDATVLNRQFEKLVLRCKNRAGSASQSMVTGTSMMSEGLQYALSRDVRMLPLPRPKSDELDELDEELRLKTLNRSDVLAQNIPSSSTEDSEDECSEPAPDIVSAQGDGGSNRKPLFCHLPVPANPNKSRATSKQVSMENLIEHAESVHFEISRRIDPQLFVRRKDETSEEKHLRKMAVRQHRLERRKIRKLNQANFRLEQEQQSKHRVPPIAIM</sequence>
<proteinExistence type="inferred from homology"/>
<dbReference type="GO" id="GO:0042274">
    <property type="term" value="P:ribosomal small subunit biogenesis"/>
    <property type="evidence" value="ECO:0007669"/>
    <property type="project" value="InterPro"/>
</dbReference>
<evidence type="ECO:0000256" key="1">
    <source>
        <dbReference type="ARBA" id="ARBA00009078"/>
    </source>
</evidence>
<reference evidence="4 5" key="1">
    <citation type="submission" date="2019-07" db="EMBL/GenBank/DDBJ databases">
        <title>Annotation for the trematode Paragonimus westermani.</title>
        <authorList>
            <person name="Choi Y.-J."/>
        </authorList>
    </citation>
    <scope>NUCLEOTIDE SEQUENCE [LARGE SCALE GENOMIC DNA]</scope>
    <source>
        <strain evidence="4">180907_Pwestermani</strain>
    </source>
</reference>
<dbReference type="Pfam" id="PF04180">
    <property type="entry name" value="LTV"/>
    <property type="match status" value="1"/>
</dbReference>
<feature type="compositionally biased region" description="Polar residues" evidence="3">
    <location>
        <begin position="7"/>
        <end position="26"/>
    </location>
</feature>
<name>A0A8T0DQ22_9TREM</name>
<gene>
    <name evidence="4" type="ORF">P879_04845</name>
</gene>
<dbReference type="GO" id="GO:0000056">
    <property type="term" value="P:ribosomal small subunit export from nucleus"/>
    <property type="evidence" value="ECO:0007669"/>
    <property type="project" value="TreeGrafter"/>
</dbReference>
<dbReference type="InterPro" id="IPR007307">
    <property type="entry name" value="Ltv1"/>
</dbReference>
<feature type="region of interest" description="Disordered" evidence="3">
    <location>
        <begin position="1"/>
        <end position="26"/>
    </location>
</feature>
<dbReference type="AlphaFoldDB" id="A0A8T0DQ22"/>
<comment type="similarity">
    <text evidence="1">Belongs to the LTV1 family.</text>
</comment>
<comment type="caution">
    <text evidence="4">The sequence shown here is derived from an EMBL/GenBank/DDBJ whole genome shotgun (WGS) entry which is preliminary data.</text>
</comment>
<evidence type="ECO:0000256" key="3">
    <source>
        <dbReference type="SAM" id="MobiDB-lite"/>
    </source>
</evidence>
<evidence type="ECO:0000313" key="5">
    <source>
        <dbReference type="Proteomes" id="UP000699462"/>
    </source>
</evidence>
<dbReference type="PANTHER" id="PTHR21531:SF0">
    <property type="entry name" value="PROTEIN LTV1 HOMOLOG"/>
    <property type="match status" value="1"/>
</dbReference>
<accession>A0A8T0DQ22</accession>